<evidence type="ECO:0000313" key="2">
    <source>
        <dbReference type="EMBL" id="PSS22588.1"/>
    </source>
</evidence>
<name>A0A2T3B777_AMORE</name>
<feature type="region of interest" description="Disordered" evidence="1">
    <location>
        <begin position="1"/>
        <end position="56"/>
    </location>
</feature>
<dbReference type="RefSeq" id="XP_024722743.1">
    <property type="nucleotide sequence ID" value="XM_024865628.1"/>
</dbReference>
<dbReference type="GeneID" id="36573709"/>
<gene>
    <name evidence="2" type="ORF">M430DRAFT_274929</name>
</gene>
<accession>A0A2T3B777</accession>
<dbReference type="EMBL" id="KZ679009">
    <property type="protein sequence ID" value="PSS22588.1"/>
    <property type="molecule type" value="Genomic_DNA"/>
</dbReference>
<keyword evidence="3" id="KW-1185">Reference proteome</keyword>
<dbReference type="Proteomes" id="UP000241818">
    <property type="component" value="Unassembled WGS sequence"/>
</dbReference>
<feature type="compositionally biased region" description="Acidic residues" evidence="1">
    <location>
        <begin position="1"/>
        <end position="15"/>
    </location>
</feature>
<sequence length="181" mass="20457">MADAGGNEDDADIDERDWGLRDMRPFSQPSRVVSDATKGESECTTRPRGTAGRGERASRLWTGVLPASVRRRRREELRSVLRSVLTTEMIRILILSLIMDRQQDRQRHPTVESCIHEELAGRSRGISTQYNPSVKYRGHLLPRPLAGGEIVIIESQSNKAGEGEKGRREKGERAIMVIYFE</sequence>
<evidence type="ECO:0000313" key="3">
    <source>
        <dbReference type="Proteomes" id="UP000241818"/>
    </source>
</evidence>
<dbReference type="AlphaFoldDB" id="A0A2T3B777"/>
<evidence type="ECO:0000256" key="1">
    <source>
        <dbReference type="SAM" id="MobiDB-lite"/>
    </source>
</evidence>
<proteinExistence type="predicted"/>
<organism evidence="2 3">
    <name type="scientific">Amorphotheca resinae ATCC 22711</name>
    <dbReference type="NCBI Taxonomy" id="857342"/>
    <lineage>
        <taxon>Eukaryota</taxon>
        <taxon>Fungi</taxon>
        <taxon>Dikarya</taxon>
        <taxon>Ascomycota</taxon>
        <taxon>Pezizomycotina</taxon>
        <taxon>Leotiomycetes</taxon>
        <taxon>Helotiales</taxon>
        <taxon>Amorphothecaceae</taxon>
        <taxon>Amorphotheca</taxon>
    </lineage>
</organism>
<reference evidence="2 3" key="1">
    <citation type="journal article" date="2018" name="New Phytol.">
        <title>Comparative genomics and transcriptomics depict ericoid mycorrhizal fungi as versatile saprotrophs and plant mutualists.</title>
        <authorList>
            <person name="Martino E."/>
            <person name="Morin E."/>
            <person name="Grelet G.A."/>
            <person name="Kuo A."/>
            <person name="Kohler A."/>
            <person name="Daghino S."/>
            <person name="Barry K.W."/>
            <person name="Cichocki N."/>
            <person name="Clum A."/>
            <person name="Dockter R.B."/>
            <person name="Hainaut M."/>
            <person name="Kuo R.C."/>
            <person name="LaButti K."/>
            <person name="Lindahl B.D."/>
            <person name="Lindquist E.A."/>
            <person name="Lipzen A."/>
            <person name="Khouja H.R."/>
            <person name="Magnuson J."/>
            <person name="Murat C."/>
            <person name="Ohm R.A."/>
            <person name="Singer S.W."/>
            <person name="Spatafora J.W."/>
            <person name="Wang M."/>
            <person name="Veneault-Fourrey C."/>
            <person name="Henrissat B."/>
            <person name="Grigoriev I.V."/>
            <person name="Martin F.M."/>
            <person name="Perotto S."/>
        </authorList>
    </citation>
    <scope>NUCLEOTIDE SEQUENCE [LARGE SCALE GENOMIC DNA]</scope>
    <source>
        <strain evidence="2 3">ATCC 22711</strain>
    </source>
</reference>
<protein>
    <submittedName>
        <fullName evidence="2">Uncharacterized protein</fullName>
    </submittedName>
</protein>
<dbReference type="InParanoid" id="A0A2T3B777"/>